<evidence type="ECO:0000313" key="1">
    <source>
        <dbReference type="EMBL" id="MFB6490773.1"/>
    </source>
</evidence>
<reference evidence="1" key="1">
    <citation type="submission" date="2024-07" db="EMBL/GenBank/DDBJ databases">
        <title>Metagenome and Metagenome-Assembled Genomes of Archaea from a hot spring from the geothermal field of Los Azufres, Mexico.</title>
        <authorList>
            <person name="Marin-Paredes R."/>
            <person name="Martinez-Romero E."/>
            <person name="Servin-Garciduenas L.E."/>
        </authorList>
    </citation>
    <scope>NUCLEOTIDE SEQUENCE</scope>
</reference>
<sequence length="175" mass="19330">MGYGYFEYFDEEGAQMYEWLVRLRLFEWAYRIALRELEAAAPRGASVLEIGPGIGRVLELLERRGYRAVGVDVSPAMLRRAKRRTSADLLVGGSWRLPLRGALDAALAVFVLHHWGDHSSSIDSVARALRPGGVFVVLEADLSRAPAAGHGCTPECLRGRWRGNSTWRSSGGGLY</sequence>
<organism evidence="1 2">
    <name type="scientific">Thermoproteus sp. AZ2</name>
    <dbReference type="NCBI Taxonomy" id="1609232"/>
    <lineage>
        <taxon>Archaea</taxon>
        <taxon>Thermoproteota</taxon>
        <taxon>Thermoprotei</taxon>
        <taxon>Thermoproteales</taxon>
        <taxon>Thermoproteaceae</taxon>
        <taxon>Thermoproteus</taxon>
    </lineage>
</organism>
<accession>A0ACC6V1E6</accession>
<evidence type="ECO:0000313" key="2">
    <source>
        <dbReference type="Proteomes" id="UP000033636"/>
    </source>
</evidence>
<keyword evidence="1" id="KW-0489">Methyltransferase</keyword>
<comment type="caution">
    <text evidence="1">The sequence shown here is derived from an EMBL/GenBank/DDBJ whole genome shotgun (WGS) entry which is preliminary data.</text>
</comment>
<protein>
    <submittedName>
        <fullName evidence="1">Class I SAM-dependent methyltransferase</fullName>
        <ecNumber evidence="1">2.1.1.-</ecNumber>
    </submittedName>
</protein>
<dbReference type="Proteomes" id="UP000033636">
    <property type="component" value="Unassembled WGS sequence"/>
</dbReference>
<name>A0ACC6V1E6_9CREN</name>
<dbReference type="EC" id="2.1.1.-" evidence="1"/>
<keyword evidence="1" id="KW-0808">Transferase</keyword>
<dbReference type="EMBL" id="JZWT02000014">
    <property type="protein sequence ID" value="MFB6490773.1"/>
    <property type="molecule type" value="Genomic_DNA"/>
</dbReference>
<proteinExistence type="predicted"/>
<gene>
    <name evidence="1" type="ORF">TU35_005950</name>
</gene>